<protein>
    <recommendedName>
        <fullName evidence="4">JmjC domain-containing protein</fullName>
    </recommendedName>
</protein>
<evidence type="ECO:0000256" key="3">
    <source>
        <dbReference type="ARBA" id="ARBA00037342"/>
    </source>
</evidence>
<sequence length="387" mass="44155">RMAPRNSWRVLSDPANSWQDAHSTAPFVISGSWPNREWSNDYLIENLPGTFDVRVGSREMEIGKPQYDADSKKVEMSVRQFLLWSTHSRGGNGAGTVDSHWGYMDYIHLVEHEQLEPFCSAFPWSSVLGADYQDIQPTVWLGITGAHSPLHYDTMGWNLHAQLRGTKQWILVPPGGPSEQDRVDRQKLLGATRTPYENTTVYSQFDAFGDPSILSSIEGVRVFTLRPGDILFVPPLWWHAVCCVDDLSDPSALSFSCNIWLSERPDIVNTIVEIATALKVDEEDPEMCEVMKNSLQECMRWAKGKKYDKSNGVVQALDELVNRGRTRYDAFLERYRDRVVAPSSTAEELAKIDISRMCLSFVARRDEAPPREHLRPWEMLKAIREEY</sequence>
<dbReference type="EMBL" id="BTRK01000006">
    <property type="protein sequence ID" value="GMR58374.1"/>
    <property type="molecule type" value="Genomic_DNA"/>
</dbReference>
<evidence type="ECO:0000256" key="2">
    <source>
        <dbReference type="ARBA" id="ARBA00022490"/>
    </source>
</evidence>
<keyword evidence="6" id="KW-1185">Reference proteome</keyword>
<evidence type="ECO:0000256" key="1">
    <source>
        <dbReference type="ARBA" id="ARBA00004496"/>
    </source>
</evidence>
<dbReference type="PROSITE" id="PS51184">
    <property type="entry name" value="JMJC"/>
    <property type="match status" value="1"/>
</dbReference>
<evidence type="ECO:0000313" key="6">
    <source>
        <dbReference type="Proteomes" id="UP001328107"/>
    </source>
</evidence>
<dbReference type="SUPFAM" id="SSF51197">
    <property type="entry name" value="Clavaminate synthase-like"/>
    <property type="match status" value="1"/>
</dbReference>
<reference evidence="6" key="1">
    <citation type="submission" date="2022-10" db="EMBL/GenBank/DDBJ databases">
        <title>Genome assembly of Pristionchus species.</title>
        <authorList>
            <person name="Yoshida K."/>
            <person name="Sommer R.J."/>
        </authorList>
    </citation>
    <scope>NUCLEOTIDE SEQUENCE [LARGE SCALE GENOMIC DNA]</scope>
    <source>
        <strain evidence="6">RS5460</strain>
    </source>
</reference>
<dbReference type="InterPro" id="IPR041667">
    <property type="entry name" value="Cupin_8"/>
</dbReference>
<feature type="domain" description="JmjC" evidence="4">
    <location>
        <begin position="99"/>
        <end position="276"/>
    </location>
</feature>
<dbReference type="AlphaFoldDB" id="A0AAN5DAD6"/>
<keyword evidence="2" id="KW-0963">Cytoplasm</keyword>
<proteinExistence type="predicted"/>
<dbReference type="PANTHER" id="PTHR12461:SF43">
    <property type="entry name" value="HSPB1-ASSOCIATED PROTEIN 1"/>
    <property type="match status" value="1"/>
</dbReference>
<dbReference type="GO" id="GO:0005737">
    <property type="term" value="C:cytoplasm"/>
    <property type="evidence" value="ECO:0007669"/>
    <property type="project" value="UniProtKB-SubCell"/>
</dbReference>
<name>A0AAN5DAD6_9BILA</name>
<dbReference type="InterPro" id="IPR003347">
    <property type="entry name" value="JmjC_dom"/>
</dbReference>
<comment type="caution">
    <text evidence="5">The sequence shown here is derived from an EMBL/GenBank/DDBJ whole genome shotgun (WGS) entry which is preliminary data.</text>
</comment>
<comment type="function">
    <text evidence="3">May play a role in cellular stress response.</text>
</comment>
<dbReference type="SMART" id="SM00558">
    <property type="entry name" value="JmjC"/>
    <property type="match status" value="1"/>
</dbReference>
<organism evidence="5 6">
    <name type="scientific">Pristionchus mayeri</name>
    <dbReference type="NCBI Taxonomy" id="1317129"/>
    <lineage>
        <taxon>Eukaryota</taxon>
        <taxon>Metazoa</taxon>
        <taxon>Ecdysozoa</taxon>
        <taxon>Nematoda</taxon>
        <taxon>Chromadorea</taxon>
        <taxon>Rhabditida</taxon>
        <taxon>Rhabditina</taxon>
        <taxon>Diplogasteromorpha</taxon>
        <taxon>Diplogasteroidea</taxon>
        <taxon>Neodiplogasteridae</taxon>
        <taxon>Pristionchus</taxon>
    </lineage>
</organism>
<feature type="non-terminal residue" evidence="5">
    <location>
        <position position="1"/>
    </location>
</feature>
<dbReference type="Pfam" id="PF13621">
    <property type="entry name" value="Cupin_8"/>
    <property type="match status" value="1"/>
</dbReference>
<accession>A0AAN5DAD6</accession>
<dbReference type="Gene3D" id="2.60.120.650">
    <property type="entry name" value="Cupin"/>
    <property type="match status" value="1"/>
</dbReference>
<evidence type="ECO:0000313" key="5">
    <source>
        <dbReference type="EMBL" id="GMR58374.1"/>
    </source>
</evidence>
<dbReference type="PANTHER" id="PTHR12461">
    <property type="entry name" value="HYPOXIA-INDUCIBLE FACTOR 1 ALPHA INHIBITOR-RELATED"/>
    <property type="match status" value="1"/>
</dbReference>
<gene>
    <name evidence="5" type="ORF">PMAYCL1PPCAC_28569</name>
</gene>
<evidence type="ECO:0000259" key="4">
    <source>
        <dbReference type="PROSITE" id="PS51184"/>
    </source>
</evidence>
<dbReference type="Proteomes" id="UP001328107">
    <property type="component" value="Unassembled WGS sequence"/>
</dbReference>
<comment type="subcellular location">
    <subcellularLocation>
        <location evidence="1">Cytoplasm</location>
    </subcellularLocation>
</comment>